<organism evidence="1 2">
    <name type="scientific">Cirrhinus mrigala</name>
    <name type="common">Mrigala</name>
    <dbReference type="NCBI Taxonomy" id="683832"/>
    <lineage>
        <taxon>Eukaryota</taxon>
        <taxon>Metazoa</taxon>
        <taxon>Chordata</taxon>
        <taxon>Craniata</taxon>
        <taxon>Vertebrata</taxon>
        <taxon>Euteleostomi</taxon>
        <taxon>Actinopterygii</taxon>
        <taxon>Neopterygii</taxon>
        <taxon>Teleostei</taxon>
        <taxon>Ostariophysi</taxon>
        <taxon>Cypriniformes</taxon>
        <taxon>Cyprinidae</taxon>
        <taxon>Labeoninae</taxon>
        <taxon>Labeonini</taxon>
        <taxon>Cirrhinus</taxon>
    </lineage>
</organism>
<evidence type="ECO:0000313" key="1">
    <source>
        <dbReference type="EMBL" id="KAL0179441.1"/>
    </source>
</evidence>
<dbReference type="AlphaFoldDB" id="A0ABD0Q025"/>
<keyword evidence="2" id="KW-1185">Reference proteome</keyword>
<accession>A0ABD0Q025</accession>
<dbReference type="Proteomes" id="UP001529510">
    <property type="component" value="Unassembled WGS sequence"/>
</dbReference>
<feature type="non-terminal residue" evidence="1">
    <location>
        <position position="87"/>
    </location>
</feature>
<evidence type="ECO:0000313" key="2">
    <source>
        <dbReference type="Proteomes" id="UP001529510"/>
    </source>
</evidence>
<dbReference type="EMBL" id="JAMKFB020000012">
    <property type="protein sequence ID" value="KAL0179441.1"/>
    <property type="molecule type" value="Genomic_DNA"/>
</dbReference>
<reference evidence="1 2" key="1">
    <citation type="submission" date="2024-05" db="EMBL/GenBank/DDBJ databases">
        <title>Genome sequencing and assembly of Indian major carp, Cirrhinus mrigala (Hamilton, 1822).</title>
        <authorList>
            <person name="Mohindra V."/>
            <person name="Chowdhury L.M."/>
            <person name="Lal K."/>
            <person name="Jena J.K."/>
        </authorList>
    </citation>
    <scope>NUCLEOTIDE SEQUENCE [LARGE SCALE GENOMIC DNA]</scope>
    <source>
        <strain evidence="1">CM1030</strain>
        <tissue evidence="1">Blood</tissue>
    </source>
</reference>
<name>A0ABD0Q025_CIRMR</name>
<sequence>MQTMLQGTMRGFSPVPDPGMVILSSATSTVIYVVWEMAFPNGGSSKGGRNQKKDEEAKALLMRVIRYSRPDYLHLGAAFLFLSLAAL</sequence>
<protein>
    <submittedName>
        <fullName evidence="1">Uncharacterized protein</fullName>
    </submittedName>
</protein>
<proteinExistence type="predicted"/>
<gene>
    <name evidence="1" type="ORF">M9458_024883</name>
</gene>
<comment type="caution">
    <text evidence="1">The sequence shown here is derived from an EMBL/GenBank/DDBJ whole genome shotgun (WGS) entry which is preliminary data.</text>
</comment>